<comment type="similarity">
    <text evidence="7">Belongs to the binding-protein-dependent transport system permease family.</text>
</comment>
<evidence type="ECO:0000256" key="5">
    <source>
        <dbReference type="ARBA" id="ARBA00022989"/>
    </source>
</evidence>
<accession>A0ABQ2RUX6</accession>
<comment type="subcellular location">
    <subcellularLocation>
        <location evidence="1 7">Cell membrane</location>
        <topology evidence="1 7">Multi-pass membrane protein</topology>
    </subcellularLocation>
</comment>
<evidence type="ECO:0000313" key="10">
    <source>
        <dbReference type="Proteomes" id="UP000634308"/>
    </source>
</evidence>
<keyword evidence="6 7" id="KW-0472">Membrane</keyword>
<keyword evidence="3" id="KW-1003">Cell membrane</keyword>
<feature type="transmembrane region" description="Helical" evidence="7">
    <location>
        <begin position="195"/>
        <end position="213"/>
    </location>
</feature>
<dbReference type="Proteomes" id="UP000634308">
    <property type="component" value="Unassembled WGS sequence"/>
</dbReference>
<dbReference type="InterPro" id="IPR035906">
    <property type="entry name" value="MetI-like_sf"/>
</dbReference>
<feature type="transmembrane region" description="Helical" evidence="7">
    <location>
        <begin position="250"/>
        <end position="270"/>
    </location>
</feature>
<dbReference type="Pfam" id="PF00528">
    <property type="entry name" value="BPD_transp_1"/>
    <property type="match status" value="1"/>
</dbReference>
<keyword evidence="10" id="KW-1185">Reference proteome</keyword>
<feature type="domain" description="ABC transmembrane type-1" evidence="8">
    <location>
        <begin position="76"/>
        <end position="271"/>
    </location>
</feature>
<evidence type="ECO:0000256" key="1">
    <source>
        <dbReference type="ARBA" id="ARBA00004651"/>
    </source>
</evidence>
<dbReference type="Gene3D" id="1.10.3720.10">
    <property type="entry name" value="MetI-like"/>
    <property type="match status" value="1"/>
</dbReference>
<dbReference type="PANTHER" id="PTHR43744:SF3">
    <property type="entry name" value="LACTOSE TRANSPORT SYSTEM PERMEASE PROTEIN LACG"/>
    <property type="match status" value="1"/>
</dbReference>
<evidence type="ECO:0000256" key="2">
    <source>
        <dbReference type="ARBA" id="ARBA00022448"/>
    </source>
</evidence>
<evidence type="ECO:0000256" key="3">
    <source>
        <dbReference type="ARBA" id="ARBA00022475"/>
    </source>
</evidence>
<name>A0ABQ2RUX6_9DEIO</name>
<evidence type="ECO:0000313" key="9">
    <source>
        <dbReference type="EMBL" id="GGR59034.1"/>
    </source>
</evidence>
<dbReference type="EMBL" id="BMQM01000012">
    <property type="protein sequence ID" value="GGR59034.1"/>
    <property type="molecule type" value="Genomic_DNA"/>
</dbReference>
<feature type="transmembrane region" description="Helical" evidence="7">
    <location>
        <begin position="16"/>
        <end position="36"/>
    </location>
</feature>
<sequence>MTHSSPLRRAQRNLPVWLFLGTLSLLWLYPLVWIVAASFKDSQDVFTSGAQLMPERFMGLENYVRAWRVANFGQYFGNSVLYGALSVAIAVARSMLAGYVLARFRFPGRTLLIALVTLSVFVPVEAAMIPNFQLINWIDKNLFTLLNTPFVVPLVQGGTGSLWVLLFIGAFRTVPHELYEAAELDGANFWQKFRMSIPLVWPVTATVVIFQFVHSWEDVLTPVVYTIGNPALRSLQSGLVAFQGENASDWVGLAAAIVLAILPVIVLFLVMQRYFVNGLAGAVKQ</sequence>
<keyword evidence="4 7" id="KW-0812">Transmembrane</keyword>
<dbReference type="PROSITE" id="PS50928">
    <property type="entry name" value="ABC_TM1"/>
    <property type="match status" value="1"/>
</dbReference>
<protein>
    <submittedName>
        <fullName evidence="9">Sugar ABC transporter permease</fullName>
    </submittedName>
</protein>
<comment type="caution">
    <text evidence="9">The sequence shown here is derived from an EMBL/GenBank/DDBJ whole genome shotgun (WGS) entry which is preliminary data.</text>
</comment>
<dbReference type="InterPro" id="IPR000515">
    <property type="entry name" value="MetI-like"/>
</dbReference>
<keyword evidence="2 7" id="KW-0813">Transport</keyword>
<evidence type="ECO:0000256" key="6">
    <source>
        <dbReference type="ARBA" id="ARBA00023136"/>
    </source>
</evidence>
<evidence type="ECO:0000259" key="8">
    <source>
        <dbReference type="PROSITE" id="PS50928"/>
    </source>
</evidence>
<dbReference type="PANTHER" id="PTHR43744">
    <property type="entry name" value="ABC TRANSPORTER PERMEASE PROTEIN MG189-RELATED-RELATED"/>
    <property type="match status" value="1"/>
</dbReference>
<feature type="transmembrane region" description="Helical" evidence="7">
    <location>
        <begin position="111"/>
        <end position="130"/>
    </location>
</feature>
<proteinExistence type="inferred from homology"/>
<feature type="transmembrane region" description="Helical" evidence="7">
    <location>
        <begin position="150"/>
        <end position="174"/>
    </location>
</feature>
<keyword evidence="5 7" id="KW-1133">Transmembrane helix</keyword>
<dbReference type="RefSeq" id="WP_189064938.1">
    <property type="nucleotide sequence ID" value="NZ_BMQM01000012.1"/>
</dbReference>
<feature type="transmembrane region" description="Helical" evidence="7">
    <location>
        <begin position="80"/>
        <end position="102"/>
    </location>
</feature>
<evidence type="ECO:0000256" key="7">
    <source>
        <dbReference type="RuleBase" id="RU363032"/>
    </source>
</evidence>
<dbReference type="SUPFAM" id="SSF161098">
    <property type="entry name" value="MetI-like"/>
    <property type="match status" value="1"/>
</dbReference>
<dbReference type="CDD" id="cd06261">
    <property type="entry name" value="TM_PBP2"/>
    <property type="match status" value="1"/>
</dbReference>
<organism evidence="9 10">
    <name type="scientific">Deinococcus seoulensis</name>
    <dbReference type="NCBI Taxonomy" id="1837379"/>
    <lineage>
        <taxon>Bacteria</taxon>
        <taxon>Thermotogati</taxon>
        <taxon>Deinococcota</taxon>
        <taxon>Deinococci</taxon>
        <taxon>Deinococcales</taxon>
        <taxon>Deinococcaceae</taxon>
        <taxon>Deinococcus</taxon>
    </lineage>
</organism>
<evidence type="ECO:0000256" key="4">
    <source>
        <dbReference type="ARBA" id="ARBA00022692"/>
    </source>
</evidence>
<reference evidence="10" key="1">
    <citation type="journal article" date="2019" name="Int. J. Syst. Evol. Microbiol.">
        <title>The Global Catalogue of Microorganisms (GCM) 10K type strain sequencing project: providing services to taxonomists for standard genome sequencing and annotation.</title>
        <authorList>
            <consortium name="The Broad Institute Genomics Platform"/>
            <consortium name="The Broad Institute Genome Sequencing Center for Infectious Disease"/>
            <person name="Wu L."/>
            <person name="Ma J."/>
        </authorList>
    </citation>
    <scope>NUCLEOTIDE SEQUENCE [LARGE SCALE GENOMIC DNA]</scope>
    <source>
        <strain evidence="10">JCM 31404</strain>
    </source>
</reference>
<gene>
    <name evidence="9" type="ORF">GCM10008959_21070</name>
</gene>